<dbReference type="EMBL" id="CM042011">
    <property type="protein sequence ID" value="KAI3768363.1"/>
    <property type="molecule type" value="Genomic_DNA"/>
</dbReference>
<accession>A0ACB9FC57</accession>
<gene>
    <name evidence="1" type="ORF">L2E82_18977</name>
</gene>
<evidence type="ECO:0000313" key="1">
    <source>
        <dbReference type="EMBL" id="KAI3768363.1"/>
    </source>
</evidence>
<reference evidence="1 2" key="2">
    <citation type="journal article" date="2022" name="Mol. Ecol. Resour.">
        <title>The genomes of chicory, endive, great burdock and yacon provide insights into Asteraceae paleo-polyploidization history and plant inulin production.</title>
        <authorList>
            <person name="Fan W."/>
            <person name="Wang S."/>
            <person name="Wang H."/>
            <person name="Wang A."/>
            <person name="Jiang F."/>
            <person name="Liu H."/>
            <person name="Zhao H."/>
            <person name="Xu D."/>
            <person name="Zhang Y."/>
        </authorList>
    </citation>
    <scope>NUCLEOTIDE SEQUENCE [LARGE SCALE GENOMIC DNA]</scope>
    <source>
        <strain evidence="2">cv. Punajuju</strain>
        <tissue evidence="1">Leaves</tissue>
    </source>
</reference>
<proteinExistence type="predicted"/>
<sequence>MDLTKSILTIFILTLITIHLQIHCVEARHLKTIHVKETIVKGGTNDTPYGSEAVVTKPTLPTPPSESLVGSQSLVPPPPHAVEDFRPTAPGHSPGAGHSIHD</sequence>
<name>A0ACB9FC57_CICIN</name>
<protein>
    <submittedName>
        <fullName evidence="1">Uncharacterized protein</fullName>
    </submittedName>
</protein>
<keyword evidence="2" id="KW-1185">Reference proteome</keyword>
<organism evidence="1 2">
    <name type="scientific">Cichorium intybus</name>
    <name type="common">Chicory</name>
    <dbReference type="NCBI Taxonomy" id="13427"/>
    <lineage>
        <taxon>Eukaryota</taxon>
        <taxon>Viridiplantae</taxon>
        <taxon>Streptophyta</taxon>
        <taxon>Embryophyta</taxon>
        <taxon>Tracheophyta</taxon>
        <taxon>Spermatophyta</taxon>
        <taxon>Magnoliopsida</taxon>
        <taxon>eudicotyledons</taxon>
        <taxon>Gunneridae</taxon>
        <taxon>Pentapetalae</taxon>
        <taxon>asterids</taxon>
        <taxon>campanulids</taxon>
        <taxon>Asterales</taxon>
        <taxon>Asteraceae</taxon>
        <taxon>Cichorioideae</taxon>
        <taxon>Cichorieae</taxon>
        <taxon>Cichoriinae</taxon>
        <taxon>Cichorium</taxon>
    </lineage>
</organism>
<dbReference type="Proteomes" id="UP001055811">
    <property type="component" value="Linkage Group LG03"/>
</dbReference>
<reference evidence="2" key="1">
    <citation type="journal article" date="2022" name="Mol. Ecol. Resour.">
        <title>The genomes of chicory, endive, great burdock and yacon provide insights into Asteraceae palaeo-polyploidization history and plant inulin production.</title>
        <authorList>
            <person name="Fan W."/>
            <person name="Wang S."/>
            <person name="Wang H."/>
            <person name="Wang A."/>
            <person name="Jiang F."/>
            <person name="Liu H."/>
            <person name="Zhao H."/>
            <person name="Xu D."/>
            <person name="Zhang Y."/>
        </authorList>
    </citation>
    <scope>NUCLEOTIDE SEQUENCE [LARGE SCALE GENOMIC DNA]</scope>
    <source>
        <strain evidence="2">cv. Punajuju</strain>
    </source>
</reference>
<evidence type="ECO:0000313" key="2">
    <source>
        <dbReference type="Proteomes" id="UP001055811"/>
    </source>
</evidence>
<comment type="caution">
    <text evidence="1">The sequence shown here is derived from an EMBL/GenBank/DDBJ whole genome shotgun (WGS) entry which is preliminary data.</text>
</comment>